<accession>A0AAV7PBB4</accession>
<dbReference type="EMBL" id="JANPWB010000011">
    <property type="protein sequence ID" value="KAJ1125622.1"/>
    <property type="molecule type" value="Genomic_DNA"/>
</dbReference>
<gene>
    <name evidence="1" type="ORF">NDU88_004046</name>
</gene>
<name>A0AAV7PBB4_PLEWA</name>
<comment type="caution">
    <text evidence="1">The sequence shown here is derived from an EMBL/GenBank/DDBJ whole genome shotgun (WGS) entry which is preliminary data.</text>
</comment>
<protein>
    <submittedName>
        <fullName evidence="1">Uncharacterized protein</fullName>
    </submittedName>
</protein>
<dbReference type="Proteomes" id="UP001066276">
    <property type="component" value="Chromosome 7"/>
</dbReference>
<keyword evidence="2" id="KW-1185">Reference proteome</keyword>
<reference evidence="1" key="1">
    <citation type="journal article" date="2022" name="bioRxiv">
        <title>Sequencing and chromosome-scale assembly of the giantPleurodeles waltlgenome.</title>
        <authorList>
            <person name="Brown T."/>
            <person name="Elewa A."/>
            <person name="Iarovenko S."/>
            <person name="Subramanian E."/>
            <person name="Araus A.J."/>
            <person name="Petzold A."/>
            <person name="Susuki M."/>
            <person name="Suzuki K.-i.T."/>
            <person name="Hayashi T."/>
            <person name="Toyoda A."/>
            <person name="Oliveira C."/>
            <person name="Osipova E."/>
            <person name="Leigh N.D."/>
            <person name="Simon A."/>
            <person name="Yun M.H."/>
        </authorList>
    </citation>
    <scope>NUCLEOTIDE SEQUENCE</scope>
    <source>
        <strain evidence="1">20211129_DDA</strain>
        <tissue evidence="1">Liver</tissue>
    </source>
</reference>
<sequence length="76" mass="8019">MPTGEERLSPRRATWLVQNDSESAEPIKLVELAYLVEPGGEPLVAGDFSSPQNTLASADTRLSEMEGVDGAAGSSE</sequence>
<organism evidence="1 2">
    <name type="scientific">Pleurodeles waltl</name>
    <name type="common">Iberian ribbed newt</name>
    <dbReference type="NCBI Taxonomy" id="8319"/>
    <lineage>
        <taxon>Eukaryota</taxon>
        <taxon>Metazoa</taxon>
        <taxon>Chordata</taxon>
        <taxon>Craniata</taxon>
        <taxon>Vertebrata</taxon>
        <taxon>Euteleostomi</taxon>
        <taxon>Amphibia</taxon>
        <taxon>Batrachia</taxon>
        <taxon>Caudata</taxon>
        <taxon>Salamandroidea</taxon>
        <taxon>Salamandridae</taxon>
        <taxon>Pleurodelinae</taxon>
        <taxon>Pleurodeles</taxon>
    </lineage>
</organism>
<evidence type="ECO:0000313" key="2">
    <source>
        <dbReference type="Proteomes" id="UP001066276"/>
    </source>
</evidence>
<evidence type="ECO:0000313" key="1">
    <source>
        <dbReference type="EMBL" id="KAJ1125622.1"/>
    </source>
</evidence>
<proteinExistence type="predicted"/>
<dbReference type="AlphaFoldDB" id="A0AAV7PBB4"/>